<evidence type="ECO:0000256" key="3">
    <source>
        <dbReference type="RuleBase" id="RU000363"/>
    </source>
</evidence>
<evidence type="ECO:0000313" key="4">
    <source>
        <dbReference type="EMBL" id="SSX19039.1"/>
    </source>
</evidence>
<dbReference type="PRINTS" id="PR00081">
    <property type="entry name" value="GDHRDH"/>
</dbReference>
<dbReference type="GO" id="GO:0016616">
    <property type="term" value="F:oxidoreductase activity, acting on the CH-OH group of donors, NAD or NADP as acceptor"/>
    <property type="evidence" value="ECO:0007669"/>
    <property type="project" value="UniProtKB-ARBA"/>
</dbReference>
<dbReference type="VEuPathDB" id="VectorBase:CSON011823"/>
<dbReference type="Pfam" id="PF00106">
    <property type="entry name" value="adh_short"/>
    <property type="match status" value="1"/>
</dbReference>
<reference evidence="4" key="1">
    <citation type="submission" date="2018-07" db="EMBL/GenBank/DDBJ databases">
        <authorList>
            <person name="Quirk P.G."/>
            <person name="Krulwich T.A."/>
        </authorList>
    </citation>
    <scope>NUCLEOTIDE SEQUENCE</scope>
</reference>
<dbReference type="EMBL" id="UFQT01000052">
    <property type="protein sequence ID" value="SSX19039.1"/>
    <property type="molecule type" value="Genomic_DNA"/>
</dbReference>
<dbReference type="PANTHER" id="PTHR43115">
    <property type="entry name" value="DEHYDROGENASE/REDUCTASE SDR FAMILY MEMBER 11"/>
    <property type="match status" value="1"/>
</dbReference>
<dbReference type="Gene3D" id="3.40.50.720">
    <property type="entry name" value="NAD(P)-binding Rossmann-like Domain"/>
    <property type="match status" value="1"/>
</dbReference>
<dbReference type="InterPro" id="IPR002347">
    <property type="entry name" value="SDR_fam"/>
</dbReference>
<dbReference type="PANTHER" id="PTHR43115:SF4">
    <property type="entry name" value="DEHYDROGENASE_REDUCTASE SDR FAMILY MEMBER 11"/>
    <property type="match status" value="1"/>
</dbReference>
<dbReference type="SUPFAM" id="SSF51735">
    <property type="entry name" value="NAD(P)-binding Rossmann-fold domains"/>
    <property type="match status" value="1"/>
</dbReference>
<evidence type="ECO:0000256" key="2">
    <source>
        <dbReference type="ARBA" id="ARBA00023002"/>
    </source>
</evidence>
<proteinExistence type="inferred from homology"/>
<comment type="similarity">
    <text evidence="1 3">Belongs to the short-chain dehydrogenases/reductases (SDR) family.</text>
</comment>
<keyword evidence="2" id="KW-0560">Oxidoreductase</keyword>
<accession>A0A336LR99</accession>
<dbReference type="InterPro" id="IPR036291">
    <property type="entry name" value="NAD(P)-bd_dom_sf"/>
</dbReference>
<dbReference type="FunFam" id="3.40.50.720:FF:000047">
    <property type="entry name" value="NADP-dependent L-serine/L-allo-threonine dehydrogenase"/>
    <property type="match status" value="1"/>
</dbReference>
<name>A0A336LR99_CULSO</name>
<dbReference type="PRINTS" id="PR00080">
    <property type="entry name" value="SDRFAMILY"/>
</dbReference>
<protein>
    <submittedName>
        <fullName evidence="4">CSON011823 protein</fullName>
    </submittedName>
</protein>
<gene>
    <name evidence="4" type="primary">CSON011823</name>
</gene>
<organism evidence="4">
    <name type="scientific">Culicoides sonorensis</name>
    <name type="common">Biting midge</name>
    <dbReference type="NCBI Taxonomy" id="179676"/>
    <lineage>
        <taxon>Eukaryota</taxon>
        <taxon>Metazoa</taxon>
        <taxon>Ecdysozoa</taxon>
        <taxon>Arthropoda</taxon>
        <taxon>Hexapoda</taxon>
        <taxon>Insecta</taxon>
        <taxon>Pterygota</taxon>
        <taxon>Neoptera</taxon>
        <taxon>Endopterygota</taxon>
        <taxon>Diptera</taxon>
        <taxon>Nematocera</taxon>
        <taxon>Chironomoidea</taxon>
        <taxon>Ceratopogonidae</taxon>
        <taxon>Ceratopogoninae</taxon>
        <taxon>Culicoides</taxon>
        <taxon>Monoculicoides</taxon>
    </lineage>
</organism>
<dbReference type="OMA" id="TGPGKFH"/>
<evidence type="ECO:0000256" key="1">
    <source>
        <dbReference type="ARBA" id="ARBA00006484"/>
    </source>
</evidence>
<dbReference type="AlphaFoldDB" id="A0A336LR99"/>
<sequence length="253" mass="27643">MDYWKEKIAIVTGASAGIGAQILVDLAKAGLTVIGLARRIDRIHTLAEENKNVAGKIFAHQYDISCADSIKATFDWITATFGKVHIIINNAAAPTKPGETLSPDLPHEEIINAINTNLTGLIICTREAYKLMQTHEDYAYIININSVKGHVTPIVQMNFTNVYSATKFAVTNHTETIRLDLGAAGNKRIRVTSLSPGLVKTERAEKIAGPYSAFSNFVHLMPKDISDAVLYLLSTPPHVNVTELTIEPTGEVY</sequence>